<dbReference type="Proteomes" id="UP000054337">
    <property type="component" value="Unassembled WGS sequence"/>
</dbReference>
<accession>W7EIU6</accession>
<dbReference type="HOGENOM" id="CLU_3032014_0_0_1"/>
<dbReference type="RefSeq" id="XP_014557617.1">
    <property type="nucleotide sequence ID" value="XM_014702131.1"/>
</dbReference>
<keyword evidence="2" id="KW-1185">Reference proteome</keyword>
<dbReference type="AlphaFoldDB" id="W7EIU6"/>
<evidence type="ECO:0000313" key="2">
    <source>
        <dbReference type="Proteomes" id="UP000054337"/>
    </source>
</evidence>
<organism evidence="1 2">
    <name type="scientific">Bipolaris victoriae (strain FI3)</name>
    <name type="common">Victoria blight of oats agent</name>
    <name type="synonym">Cochliobolus victoriae</name>
    <dbReference type="NCBI Taxonomy" id="930091"/>
    <lineage>
        <taxon>Eukaryota</taxon>
        <taxon>Fungi</taxon>
        <taxon>Dikarya</taxon>
        <taxon>Ascomycota</taxon>
        <taxon>Pezizomycotina</taxon>
        <taxon>Dothideomycetes</taxon>
        <taxon>Pleosporomycetidae</taxon>
        <taxon>Pleosporales</taxon>
        <taxon>Pleosporineae</taxon>
        <taxon>Pleosporaceae</taxon>
        <taxon>Bipolaris</taxon>
    </lineage>
</organism>
<dbReference type="GeneID" id="26260267"/>
<evidence type="ECO:0000313" key="1">
    <source>
        <dbReference type="EMBL" id="EUN28016.1"/>
    </source>
</evidence>
<gene>
    <name evidence="1" type="ORF">COCVIDRAFT_96704</name>
</gene>
<protein>
    <submittedName>
        <fullName evidence="1">Uncharacterized protein</fullName>
    </submittedName>
</protein>
<sequence length="55" mass="6399">MGIWGSCSLARTLLRVRRPHSRIIAEWRYYRSHCYCFCCQTAFCGVNGRGNIEEA</sequence>
<reference evidence="1 2" key="1">
    <citation type="journal article" date="2013" name="PLoS Genet.">
        <title>Comparative genome structure, secondary metabolite, and effector coding capacity across Cochliobolus pathogens.</title>
        <authorList>
            <person name="Condon B.J."/>
            <person name="Leng Y."/>
            <person name="Wu D."/>
            <person name="Bushley K.E."/>
            <person name="Ohm R.A."/>
            <person name="Otillar R."/>
            <person name="Martin J."/>
            <person name="Schackwitz W."/>
            <person name="Grimwood J."/>
            <person name="MohdZainudin N."/>
            <person name="Xue C."/>
            <person name="Wang R."/>
            <person name="Manning V.A."/>
            <person name="Dhillon B."/>
            <person name="Tu Z.J."/>
            <person name="Steffenson B.J."/>
            <person name="Salamov A."/>
            <person name="Sun H."/>
            <person name="Lowry S."/>
            <person name="LaButti K."/>
            <person name="Han J."/>
            <person name="Copeland A."/>
            <person name="Lindquist E."/>
            <person name="Barry K."/>
            <person name="Schmutz J."/>
            <person name="Baker S.E."/>
            <person name="Ciuffetti L.M."/>
            <person name="Grigoriev I.V."/>
            <person name="Zhong S."/>
            <person name="Turgeon B.G."/>
        </authorList>
    </citation>
    <scope>NUCLEOTIDE SEQUENCE [LARGE SCALE GENOMIC DNA]</scope>
    <source>
        <strain evidence="1 2">FI3</strain>
    </source>
</reference>
<proteinExistence type="predicted"/>
<dbReference type="EMBL" id="KI968724">
    <property type="protein sequence ID" value="EUN28016.1"/>
    <property type="molecule type" value="Genomic_DNA"/>
</dbReference>
<name>W7EIU6_BIPV3</name>